<dbReference type="AlphaFoldDB" id="Q1DAD3"/>
<dbReference type="EnsemblBacteria" id="ABF90214">
    <property type="protein sequence ID" value="ABF90214"/>
    <property type="gene ID" value="MXAN_2167"/>
</dbReference>
<dbReference type="Proteomes" id="UP000002402">
    <property type="component" value="Chromosome"/>
</dbReference>
<sequence>MKRRDPASDLGSCGLPNPPAPGQPEKGLQLCASWFAPAMPLGGRPRVFSSLARLALPLVLLVGLTAVAQPQEALRGLEMKRRRVVLSEATSGKPVNTLLTVARARGCYFSEAFTLYMGAEVAATLAYAHQRTDDAGISLGIVTRDVNCVYRTMVSTDSGPR</sequence>
<proteinExistence type="predicted"/>
<evidence type="ECO:0000256" key="1">
    <source>
        <dbReference type="SAM" id="MobiDB-lite"/>
    </source>
</evidence>
<gene>
    <name evidence="2" type="ordered locus">MXAN_2167</name>
</gene>
<keyword evidence="3" id="KW-1185">Reference proteome</keyword>
<protein>
    <submittedName>
        <fullName evidence="2">Uncharacterized protein</fullName>
    </submittedName>
</protein>
<name>Q1DAD3_MYXXD</name>
<accession>Q1DAD3</accession>
<evidence type="ECO:0000313" key="3">
    <source>
        <dbReference type="Proteomes" id="UP000002402"/>
    </source>
</evidence>
<dbReference type="STRING" id="246197.MXAN_2167"/>
<dbReference type="eggNOG" id="COG0515">
    <property type="taxonomic scope" value="Bacteria"/>
</dbReference>
<evidence type="ECO:0000313" key="2">
    <source>
        <dbReference type="EMBL" id="ABF90214.1"/>
    </source>
</evidence>
<reference evidence="2 3" key="1">
    <citation type="journal article" date="2006" name="Proc. Natl. Acad. Sci. U.S.A.">
        <title>Evolution of sensory complexity recorded in a myxobacterial genome.</title>
        <authorList>
            <person name="Goldman B.S."/>
            <person name="Nierman W.C."/>
            <person name="Kaiser D."/>
            <person name="Slater S.C."/>
            <person name="Durkin A.S."/>
            <person name="Eisen J.A."/>
            <person name="Ronning C.M."/>
            <person name="Barbazuk W.B."/>
            <person name="Blanchard M."/>
            <person name="Field C."/>
            <person name="Halling C."/>
            <person name="Hinkle G."/>
            <person name="Iartchuk O."/>
            <person name="Kim H.S."/>
            <person name="Mackenzie C."/>
            <person name="Madupu R."/>
            <person name="Miller N."/>
            <person name="Shvartsbeyn A."/>
            <person name="Sullivan S.A."/>
            <person name="Vaudin M."/>
            <person name="Wiegand R."/>
            <person name="Kaplan H.B."/>
        </authorList>
    </citation>
    <scope>NUCLEOTIDE SEQUENCE [LARGE SCALE GENOMIC DNA]</scope>
    <source>
        <strain evidence="3">DK1622</strain>
    </source>
</reference>
<dbReference type="HOGENOM" id="CLU_1641898_0_0_7"/>
<feature type="region of interest" description="Disordered" evidence="1">
    <location>
        <begin position="1"/>
        <end position="22"/>
    </location>
</feature>
<dbReference type="KEGG" id="mxa:MXAN_2167"/>
<dbReference type="EMBL" id="CP000113">
    <property type="protein sequence ID" value="ABF90214.1"/>
    <property type="molecule type" value="Genomic_DNA"/>
</dbReference>
<organism evidence="2 3">
    <name type="scientific">Myxococcus xanthus (strain DK1622)</name>
    <dbReference type="NCBI Taxonomy" id="246197"/>
    <lineage>
        <taxon>Bacteria</taxon>
        <taxon>Pseudomonadati</taxon>
        <taxon>Myxococcota</taxon>
        <taxon>Myxococcia</taxon>
        <taxon>Myxococcales</taxon>
        <taxon>Cystobacterineae</taxon>
        <taxon>Myxococcaceae</taxon>
        <taxon>Myxococcus</taxon>
    </lineage>
</organism>